<sequence length="925" mass="101273">MDIDLPEITISQRIDVVAYGQKIYPDTTDWTIDTSIFVYEDPFTGDSVFVDTTIWIAAYTPFAFPDTVSHVLEANHYDSLIVAAFNGAMDLLSSALDTTIDLGLSSIPLPDDPPIIASVDTLIIASHATNSVYRTLFKNNGIPTDLVGVYSRMVAGSTEPLSDTLANHNQIPSISQGVTYADTTDLSGKGLTSFLKMATNMSLNSALTDYVTIPPGSLYVDFNITFKMAGIDSIDVTTNNYSMSDGIEMPPMELPEMDMSESGISKMEIYRNVLKNEGAAYNENKLIIRDLASSFPFDMNFLLNFQNFSPTPDGDSVKIDTVLKNGIEINKTFDLRGYTLQSTDGDNNNDGWPDSAFTSFDLVLDITIPEQKASIPLDGSPLGEFTMNMKLEQLSFSSIAANLYMEMPAEPTEQEFPAGFTGAIPTEAVFEIIFKNQIRLPIKMIMEFKGYNSLGELTYVPVIIDTIGFPLTDSNSDTAMTIIGLSKLGTTITIYESVDDSLPSYSVINAPCDTCSTIIDLLASNPVQMIITPEVKVDGRGSIEANKAIAGGFRVTIPFVLQLEPMTFMGGTATEIDTFDHDTRYKIRNSLLETELVSTITNALPFGAEVSVLMSNDSLFPTDTTAAQLAIFRDSLAVWGVLNATDSLYILRKCSDISPDSGLVYIFNVMTDFSECFDDLPYIVKFNDSGTDTIISYVDTLFKFSLPNPESFYGADDTTGYPEGMVAVPGTGVYASTIDTSQIFLLTDYGSHYTMPRFHLPGTDSVGVFLSVEDYMEISSFITFRLSSSGAFGEVNPELIITYPNGGQTLYTNSTYEILWSVGGSSSEKVDLYYSTHGDSTTYKAANCVLTDNWTEIESGLDNLGSYSWDLATSGLSDTDSLRLKIVSSNGKACDINGYYIKIRSPSRSNRMNHPKQKLSMKGNR</sequence>
<organism evidence="1">
    <name type="scientific">marine metagenome</name>
    <dbReference type="NCBI Taxonomy" id="408172"/>
    <lineage>
        <taxon>unclassified sequences</taxon>
        <taxon>metagenomes</taxon>
        <taxon>ecological metagenomes</taxon>
    </lineage>
</organism>
<dbReference type="AlphaFoldDB" id="A0A381S5K4"/>
<reference evidence="1" key="1">
    <citation type="submission" date="2018-05" db="EMBL/GenBank/DDBJ databases">
        <authorList>
            <person name="Lanie J.A."/>
            <person name="Ng W.-L."/>
            <person name="Kazmierczak K.M."/>
            <person name="Andrzejewski T.M."/>
            <person name="Davidsen T.M."/>
            <person name="Wayne K.J."/>
            <person name="Tettelin H."/>
            <person name="Glass J.I."/>
            <person name="Rusch D."/>
            <person name="Podicherti R."/>
            <person name="Tsui H.-C.T."/>
            <person name="Winkler M.E."/>
        </authorList>
    </citation>
    <scope>NUCLEOTIDE SEQUENCE</scope>
</reference>
<gene>
    <name evidence="1" type="ORF">METZ01_LOCUS52226</name>
</gene>
<dbReference type="EMBL" id="UINC01002696">
    <property type="protein sequence ID" value="SUZ99372.1"/>
    <property type="molecule type" value="Genomic_DNA"/>
</dbReference>
<accession>A0A381S5K4</accession>
<protein>
    <submittedName>
        <fullName evidence="1">Uncharacterized protein</fullName>
    </submittedName>
</protein>
<proteinExistence type="predicted"/>
<evidence type="ECO:0000313" key="1">
    <source>
        <dbReference type="EMBL" id="SUZ99372.1"/>
    </source>
</evidence>
<name>A0A381S5K4_9ZZZZ</name>